<dbReference type="Proteomes" id="UP000736335">
    <property type="component" value="Unassembled WGS sequence"/>
</dbReference>
<protein>
    <submittedName>
        <fullName evidence="1">Uncharacterized protein</fullName>
    </submittedName>
</protein>
<reference evidence="1" key="2">
    <citation type="submission" date="2020-11" db="EMBL/GenBank/DDBJ databases">
        <authorList>
            <consortium name="DOE Joint Genome Institute"/>
            <person name="Kuo A."/>
            <person name="Miyauchi S."/>
            <person name="Kiss E."/>
            <person name="Drula E."/>
            <person name="Kohler A."/>
            <person name="Sanchez-Garcia M."/>
            <person name="Andreopoulos B."/>
            <person name="Barry K.W."/>
            <person name="Bonito G."/>
            <person name="Buee M."/>
            <person name="Carver A."/>
            <person name="Chen C."/>
            <person name="Cichocki N."/>
            <person name="Clum A."/>
            <person name="Culley D."/>
            <person name="Crous P.W."/>
            <person name="Fauchery L."/>
            <person name="Girlanda M."/>
            <person name="Hayes R."/>
            <person name="Keri Z."/>
            <person name="Labutti K."/>
            <person name="Lipzen A."/>
            <person name="Lombard V."/>
            <person name="Magnuson J."/>
            <person name="Maillard F."/>
            <person name="Morin E."/>
            <person name="Murat C."/>
            <person name="Nolan M."/>
            <person name="Ohm R."/>
            <person name="Pangilinan J."/>
            <person name="Pereira M."/>
            <person name="Perotto S."/>
            <person name="Peter M."/>
            <person name="Riley R."/>
            <person name="Sitrit Y."/>
            <person name="Stielow B."/>
            <person name="Szollosi G."/>
            <person name="Zifcakova L."/>
            <person name="Stursova M."/>
            <person name="Spatafora J.W."/>
            <person name="Tedersoo L."/>
            <person name="Vaario L.-M."/>
            <person name="Yamada A."/>
            <person name="Yan M."/>
            <person name="Wang P."/>
            <person name="Xu J."/>
            <person name="Bruns T."/>
            <person name="Baldrian P."/>
            <person name="Vilgalys R."/>
            <person name="Henrissat B."/>
            <person name="Grigoriev I.V."/>
            <person name="Hibbett D."/>
            <person name="Nagy L.G."/>
            <person name="Martin F.M."/>
        </authorList>
    </citation>
    <scope>NUCLEOTIDE SEQUENCE</scope>
    <source>
        <strain evidence="1">UH-Tt-Lm1</strain>
    </source>
</reference>
<dbReference type="AlphaFoldDB" id="A0A9P6L6P6"/>
<evidence type="ECO:0000313" key="2">
    <source>
        <dbReference type="Proteomes" id="UP000736335"/>
    </source>
</evidence>
<gene>
    <name evidence="1" type="ORF">BJ322DRAFT_1065373</name>
</gene>
<dbReference type="EMBL" id="WIUZ02000008">
    <property type="protein sequence ID" value="KAF9784614.1"/>
    <property type="molecule type" value="Genomic_DNA"/>
</dbReference>
<keyword evidence="2" id="KW-1185">Reference proteome</keyword>
<reference evidence="1" key="1">
    <citation type="journal article" date="2020" name="Nat. Commun.">
        <title>Large-scale genome sequencing of mycorrhizal fungi provides insights into the early evolution of symbiotic traits.</title>
        <authorList>
            <person name="Miyauchi S."/>
            <person name="Kiss E."/>
            <person name="Kuo A."/>
            <person name="Drula E."/>
            <person name="Kohler A."/>
            <person name="Sanchez-Garcia M."/>
            <person name="Morin E."/>
            <person name="Andreopoulos B."/>
            <person name="Barry K.W."/>
            <person name="Bonito G."/>
            <person name="Buee M."/>
            <person name="Carver A."/>
            <person name="Chen C."/>
            <person name="Cichocki N."/>
            <person name="Clum A."/>
            <person name="Culley D."/>
            <person name="Crous P.W."/>
            <person name="Fauchery L."/>
            <person name="Girlanda M."/>
            <person name="Hayes R.D."/>
            <person name="Keri Z."/>
            <person name="LaButti K."/>
            <person name="Lipzen A."/>
            <person name="Lombard V."/>
            <person name="Magnuson J."/>
            <person name="Maillard F."/>
            <person name="Murat C."/>
            <person name="Nolan M."/>
            <person name="Ohm R.A."/>
            <person name="Pangilinan J."/>
            <person name="Pereira M.F."/>
            <person name="Perotto S."/>
            <person name="Peter M."/>
            <person name="Pfister S."/>
            <person name="Riley R."/>
            <person name="Sitrit Y."/>
            <person name="Stielow J.B."/>
            <person name="Szollosi G."/>
            <person name="Zifcakova L."/>
            <person name="Stursova M."/>
            <person name="Spatafora J.W."/>
            <person name="Tedersoo L."/>
            <person name="Vaario L.M."/>
            <person name="Yamada A."/>
            <person name="Yan M."/>
            <person name="Wang P."/>
            <person name="Xu J."/>
            <person name="Bruns T."/>
            <person name="Baldrian P."/>
            <person name="Vilgalys R."/>
            <person name="Dunand C."/>
            <person name="Henrissat B."/>
            <person name="Grigoriev I.V."/>
            <person name="Hibbett D."/>
            <person name="Nagy L.G."/>
            <person name="Martin F.M."/>
        </authorList>
    </citation>
    <scope>NUCLEOTIDE SEQUENCE</scope>
    <source>
        <strain evidence="1">UH-Tt-Lm1</strain>
    </source>
</reference>
<accession>A0A9P6L6P6</accession>
<sequence>MECILSTMRLQPNGVAVNISDTAIWEDTLPRILQLFPSGFSLHNAEKLEVYYQSKEVFGFMYSCSGGSLRLGGGIVIYEDKDQRTAAIGSFRYIFQECAQTIKELYIHDYSNREEGYIFDDFSCFNLEKLVLGAPYANIHDRFFEVLNPENPEIQNLPAPRLQSLSIHGLHLQSTLEQLIGLCEARFKMGHPQSG</sequence>
<evidence type="ECO:0000313" key="1">
    <source>
        <dbReference type="EMBL" id="KAF9784614.1"/>
    </source>
</evidence>
<organism evidence="1 2">
    <name type="scientific">Thelephora terrestris</name>
    <dbReference type="NCBI Taxonomy" id="56493"/>
    <lineage>
        <taxon>Eukaryota</taxon>
        <taxon>Fungi</taxon>
        <taxon>Dikarya</taxon>
        <taxon>Basidiomycota</taxon>
        <taxon>Agaricomycotina</taxon>
        <taxon>Agaricomycetes</taxon>
        <taxon>Thelephorales</taxon>
        <taxon>Thelephoraceae</taxon>
        <taxon>Thelephora</taxon>
    </lineage>
</organism>
<name>A0A9P6L6P6_9AGAM</name>
<proteinExistence type="predicted"/>
<comment type="caution">
    <text evidence="1">The sequence shown here is derived from an EMBL/GenBank/DDBJ whole genome shotgun (WGS) entry which is preliminary data.</text>
</comment>